<proteinExistence type="predicted"/>
<dbReference type="EMBL" id="AWTN01000148">
    <property type="protein sequence ID" value="KGG82915.1"/>
    <property type="molecule type" value="Genomic_DNA"/>
</dbReference>
<dbReference type="Proteomes" id="UP000029567">
    <property type="component" value="Unassembled WGS sequence"/>
</dbReference>
<gene>
    <name evidence="1" type="ORF">P245_26050</name>
</gene>
<accession>A0A096BNZ1</accession>
<dbReference type="AlphaFoldDB" id="A0A096BNZ1"/>
<sequence>MTALGQEATFEVAFFHSGCDLCGGYTGGRDMAMMAMLEILSF</sequence>
<organism evidence="1 2">
    <name type="scientific">Comamonas thiooxydans</name>
    <dbReference type="NCBI Taxonomy" id="363952"/>
    <lineage>
        <taxon>Bacteria</taxon>
        <taxon>Pseudomonadati</taxon>
        <taxon>Pseudomonadota</taxon>
        <taxon>Betaproteobacteria</taxon>
        <taxon>Burkholderiales</taxon>
        <taxon>Comamonadaceae</taxon>
        <taxon>Comamonas</taxon>
    </lineage>
</organism>
<evidence type="ECO:0000313" key="1">
    <source>
        <dbReference type="EMBL" id="KGG82915.1"/>
    </source>
</evidence>
<comment type="caution">
    <text evidence="1">The sequence shown here is derived from an EMBL/GenBank/DDBJ whole genome shotgun (WGS) entry which is preliminary data.</text>
</comment>
<name>A0A096BNZ1_9BURK</name>
<reference evidence="1 2" key="1">
    <citation type="submission" date="2013-09" db="EMBL/GenBank/DDBJ databases">
        <title>High correlation between genotypes and phenotypes of environmental bacteria Comamonas testosteroni strains.</title>
        <authorList>
            <person name="Liu L."/>
            <person name="Zhu W."/>
            <person name="Xia X."/>
            <person name="Xu B."/>
            <person name="Luo M."/>
            <person name="Wang G."/>
        </authorList>
    </citation>
    <scope>NUCLEOTIDE SEQUENCE [LARGE SCALE GENOMIC DNA]</scope>
    <source>
        <strain evidence="1 2">JL14</strain>
    </source>
</reference>
<protein>
    <submittedName>
        <fullName evidence="1">Uncharacterized protein</fullName>
    </submittedName>
</protein>
<evidence type="ECO:0000313" key="2">
    <source>
        <dbReference type="Proteomes" id="UP000029567"/>
    </source>
</evidence>